<proteinExistence type="predicted"/>
<evidence type="ECO:0000313" key="3">
    <source>
        <dbReference type="Proteomes" id="UP001165080"/>
    </source>
</evidence>
<feature type="region of interest" description="Disordered" evidence="1">
    <location>
        <begin position="62"/>
        <end position="84"/>
    </location>
</feature>
<dbReference type="Proteomes" id="UP001165080">
    <property type="component" value="Unassembled WGS sequence"/>
</dbReference>
<dbReference type="OrthoDB" id="525685at2759"/>
<comment type="caution">
    <text evidence="2">The sequence shown here is derived from an EMBL/GenBank/DDBJ whole genome shotgun (WGS) entry which is preliminary data.</text>
</comment>
<evidence type="ECO:0000313" key="2">
    <source>
        <dbReference type="EMBL" id="GLC56055.1"/>
    </source>
</evidence>
<dbReference type="AlphaFoldDB" id="A0A9W6F508"/>
<protein>
    <submittedName>
        <fullName evidence="2">Uncharacterized protein</fullName>
    </submittedName>
</protein>
<dbReference type="EMBL" id="BRXU01000014">
    <property type="protein sequence ID" value="GLC56055.1"/>
    <property type="molecule type" value="Genomic_DNA"/>
</dbReference>
<gene>
    <name evidence="2" type="primary">PLEST002993</name>
    <name evidence="2" type="ORF">PLESTB_001059700</name>
</gene>
<organism evidence="2 3">
    <name type="scientific">Pleodorina starrii</name>
    <dbReference type="NCBI Taxonomy" id="330485"/>
    <lineage>
        <taxon>Eukaryota</taxon>
        <taxon>Viridiplantae</taxon>
        <taxon>Chlorophyta</taxon>
        <taxon>core chlorophytes</taxon>
        <taxon>Chlorophyceae</taxon>
        <taxon>CS clade</taxon>
        <taxon>Chlamydomonadales</taxon>
        <taxon>Volvocaceae</taxon>
        <taxon>Pleodorina</taxon>
    </lineage>
</organism>
<name>A0A9W6F508_9CHLO</name>
<reference evidence="2 3" key="1">
    <citation type="journal article" date="2023" name="Commun. Biol.">
        <title>Reorganization of the ancestral sex-determining regions during the evolution of trioecy in Pleodorina starrii.</title>
        <authorList>
            <person name="Takahashi K."/>
            <person name="Suzuki S."/>
            <person name="Kawai-Toyooka H."/>
            <person name="Yamamoto K."/>
            <person name="Hamaji T."/>
            <person name="Ootsuki R."/>
            <person name="Yamaguchi H."/>
            <person name="Kawachi M."/>
            <person name="Higashiyama T."/>
            <person name="Nozaki H."/>
        </authorList>
    </citation>
    <scope>NUCLEOTIDE SEQUENCE [LARGE SCALE GENOMIC DNA]</scope>
    <source>
        <strain evidence="2 3">NIES-4479</strain>
    </source>
</reference>
<evidence type="ECO:0000256" key="1">
    <source>
        <dbReference type="SAM" id="MobiDB-lite"/>
    </source>
</evidence>
<sequence>MVYTALQGNQTERYPHVKDLYRTTNQHFHDSPTSKEPLKASTFGKLYENSPYFLDRRLDQKPPSRAATVGGGTTSLRVTGELPPPRGWSGRLSSLTYRGNGTFELANGMTYSAGSSLTRSSKPVRLVPYADLQKTEYQDHYNRTAVASEHPNWVSGRAPYSVQYKSTGRFAGL</sequence>
<keyword evidence="3" id="KW-1185">Reference proteome</keyword>
<accession>A0A9W6F508</accession>